<evidence type="ECO:0000256" key="3">
    <source>
        <dbReference type="ARBA" id="ARBA00023125"/>
    </source>
</evidence>
<evidence type="ECO:0000256" key="2">
    <source>
        <dbReference type="ARBA" id="ARBA00023015"/>
    </source>
</evidence>
<dbReference type="CDD" id="cd08414">
    <property type="entry name" value="PBP2_LTTR_aromatics_like"/>
    <property type="match status" value="1"/>
</dbReference>
<reference evidence="6 7" key="1">
    <citation type="submission" date="2021-03" db="EMBL/GenBank/DDBJ databases">
        <title>Genomic Encyclopedia of Type Strains, Phase IV (KMG-IV): sequencing the most valuable type-strain genomes for metagenomic binning, comparative biology and taxonomic classification.</title>
        <authorList>
            <person name="Goeker M."/>
        </authorList>
    </citation>
    <scope>NUCLEOTIDE SEQUENCE [LARGE SCALE GENOMIC DNA]</scope>
    <source>
        <strain evidence="6 7">DSM 41954</strain>
    </source>
</reference>
<dbReference type="Proteomes" id="UP000756710">
    <property type="component" value="Unassembled WGS sequence"/>
</dbReference>
<sequence>MGMDPTFQQLRVFLAVAEELHFGRAAERLAMTQPPVSRQVRALEKVVGVPLFDRTSRHVALTPAGEVLHAEAARTLTSWGRAVQEAAQVARGLRRALVLGSVEAVALELLPSVVNEIRRTHPQDEWELREGDTSDLLAGLYARELDCAVVRGPVAADADVLVRPLFDDPLVMALPSAHPHGGSPIEWSALADEDFVVYRRDVRQGLLPVLLDGCARAGFTPRIRYQATATELLLGLVAAGDGVALVSSAVARSPRAGVRFVPLAGGGATSPLLFVWRRGAAVGAVKRIGDMLWRAAPERRGAPRDPVVP</sequence>
<dbReference type="SUPFAM" id="SSF46785">
    <property type="entry name" value="Winged helix' DNA-binding domain"/>
    <property type="match status" value="1"/>
</dbReference>
<evidence type="ECO:0000256" key="1">
    <source>
        <dbReference type="ARBA" id="ARBA00009437"/>
    </source>
</evidence>
<accession>A0ABS4MUD8</accession>
<dbReference type="InterPro" id="IPR005119">
    <property type="entry name" value="LysR_subst-bd"/>
</dbReference>
<dbReference type="PROSITE" id="PS50931">
    <property type="entry name" value="HTH_LYSR"/>
    <property type="match status" value="1"/>
</dbReference>
<keyword evidence="2" id="KW-0805">Transcription regulation</keyword>
<keyword evidence="7" id="KW-1185">Reference proteome</keyword>
<dbReference type="InterPro" id="IPR036390">
    <property type="entry name" value="WH_DNA-bd_sf"/>
</dbReference>
<gene>
    <name evidence="6" type="ORF">J2Z30_004377</name>
</gene>
<keyword evidence="3 6" id="KW-0238">DNA-binding</keyword>
<dbReference type="SUPFAM" id="SSF53850">
    <property type="entry name" value="Periplasmic binding protein-like II"/>
    <property type="match status" value="1"/>
</dbReference>
<dbReference type="Pfam" id="PF00126">
    <property type="entry name" value="HTH_1"/>
    <property type="match status" value="1"/>
</dbReference>
<dbReference type="InterPro" id="IPR000847">
    <property type="entry name" value="LysR_HTH_N"/>
</dbReference>
<keyword evidence="4" id="KW-0804">Transcription</keyword>
<dbReference type="PANTHER" id="PTHR30346:SF0">
    <property type="entry name" value="HCA OPERON TRANSCRIPTIONAL ACTIVATOR HCAR"/>
    <property type="match status" value="1"/>
</dbReference>
<dbReference type="GO" id="GO:0003677">
    <property type="term" value="F:DNA binding"/>
    <property type="evidence" value="ECO:0007669"/>
    <property type="project" value="UniProtKB-KW"/>
</dbReference>
<comment type="caution">
    <text evidence="6">The sequence shown here is derived from an EMBL/GenBank/DDBJ whole genome shotgun (WGS) entry which is preliminary data.</text>
</comment>
<dbReference type="RefSeq" id="WP_078956385.1">
    <property type="nucleotide sequence ID" value="NZ_BAABDR010000078.1"/>
</dbReference>
<evidence type="ECO:0000313" key="6">
    <source>
        <dbReference type="EMBL" id="MBP2063356.1"/>
    </source>
</evidence>
<dbReference type="Pfam" id="PF03466">
    <property type="entry name" value="LysR_substrate"/>
    <property type="match status" value="1"/>
</dbReference>
<evidence type="ECO:0000259" key="5">
    <source>
        <dbReference type="PROSITE" id="PS50931"/>
    </source>
</evidence>
<dbReference type="GeneID" id="32467807"/>
<organism evidence="6 7">
    <name type="scientific">Streptomyces iranensis</name>
    <dbReference type="NCBI Taxonomy" id="576784"/>
    <lineage>
        <taxon>Bacteria</taxon>
        <taxon>Bacillati</taxon>
        <taxon>Actinomycetota</taxon>
        <taxon>Actinomycetes</taxon>
        <taxon>Kitasatosporales</taxon>
        <taxon>Streptomycetaceae</taxon>
        <taxon>Streptomyces</taxon>
        <taxon>Streptomyces violaceusniger group</taxon>
    </lineage>
</organism>
<protein>
    <submittedName>
        <fullName evidence="6">DNA-binding transcriptional LysR family regulator</fullName>
    </submittedName>
</protein>
<evidence type="ECO:0000313" key="7">
    <source>
        <dbReference type="Proteomes" id="UP000756710"/>
    </source>
</evidence>
<dbReference type="InterPro" id="IPR036388">
    <property type="entry name" value="WH-like_DNA-bd_sf"/>
</dbReference>
<dbReference type="Gene3D" id="3.40.190.10">
    <property type="entry name" value="Periplasmic binding protein-like II"/>
    <property type="match status" value="2"/>
</dbReference>
<feature type="domain" description="HTH lysR-type" evidence="5">
    <location>
        <begin position="5"/>
        <end position="62"/>
    </location>
</feature>
<name>A0ABS4MUD8_9ACTN</name>
<proteinExistence type="inferred from homology"/>
<dbReference type="PRINTS" id="PR00039">
    <property type="entry name" value="HTHLYSR"/>
</dbReference>
<dbReference type="EMBL" id="JAGGLR010000011">
    <property type="protein sequence ID" value="MBP2063356.1"/>
    <property type="molecule type" value="Genomic_DNA"/>
</dbReference>
<dbReference type="Gene3D" id="1.10.10.10">
    <property type="entry name" value="Winged helix-like DNA-binding domain superfamily/Winged helix DNA-binding domain"/>
    <property type="match status" value="1"/>
</dbReference>
<dbReference type="PANTHER" id="PTHR30346">
    <property type="entry name" value="TRANSCRIPTIONAL DUAL REGULATOR HCAR-RELATED"/>
    <property type="match status" value="1"/>
</dbReference>
<comment type="similarity">
    <text evidence="1">Belongs to the LysR transcriptional regulatory family.</text>
</comment>
<evidence type="ECO:0000256" key="4">
    <source>
        <dbReference type="ARBA" id="ARBA00023163"/>
    </source>
</evidence>